<feature type="compositionally biased region" description="Basic residues" evidence="1">
    <location>
        <begin position="314"/>
        <end position="327"/>
    </location>
</feature>
<evidence type="ECO:0000256" key="1">
    <source>
        <dbReference type="SAM" id="MobiDB-lite"/>
    </source>
</evidence>
<dbReference type="InterPro" id="IPR026093">
    <property type="entry name" value="MGARP"/>
</dbReference>
<evidence type="ECO:0000313" key="3">
    <source>
        <dbReference type="EMBL" id="KAK2626711.1"/>
    </source>
</evidence>
<dbReference type="PROSITE" id="PS50812">
    <property type="entry name" value="PWWP"/>
    <property type="match status" value="1"/>
</dbReference>
<dbReference type="EMBL" id="JAUBYV010000005">
    <property type="protein sequence ID" value="KAK2626711.1"/>
    <property type="molecule type" value="Genomic_DNA"/>
</dbReference>
<feature type="compositionally biased region" description="Polar residues" evidence="1">
    <location>
        <begin position="398"/>
        <end position="413"/>
    </location>
</feature>
<feature type="region of interest" description="Disordered" evidence="1">
    <location>
        <begin position="1"/>
        <end position="150"/>
    </location>
</feature>
<dbReference type="Gene3D" id="2.30.30.140">
    <property type="match status" value="1"/>
</dbReference>
<dbReference type="SMART" id="SM00293">
    <property type="entry name" value="PWWP"/>
    <property type="match status" value="1"/>
</dbReference>
<dbReference type="Pfam" id="PF00855">
    <property type="entry name" value="PWWP"/>
    <property type="match status" value="1"/>
</dbReference>
<dbReference type="Proteomes" id="UP001285354">
    <property type="component" value="Unassembled WGS sequence"/>
</dbReference>
<dbReference type="GO" id="GO:0005739">
    <property type="term" value="C:mitochondrion"/>
    <property type="evidence" value="ECO:0007669"/>
    <property type="project" value="InterPro"/>
</dbReference>
<feature type="compositionally biased region" description="Basic and acidic residues" evidence="1">
    <location>
        <begin position="588"/>
        <end position="633"/>
    </location>
</feature>
<feature type="domain" description="PWWP" evidence="2">
    <location>
        <begin position="158"/>
        <end position="231"/>
    </location>
</feature>
<dbReference type="PANTHER" id="PTHR22910">
    <property type="entry name" value="PROTEIN MGARP"/>
    <property type="match status" value="1"/>
</dbReference>
<dbReference type="InterPro" id="IPR000313">
    <property type="entry name" value="PWWP_dom"/>
</dbReference>
<comment type="caution">
    <text evidence="3">The sequence shown here is derived from an EMBL/GenBank/DDBJ whole genome shotgun (WGS) entry which is preliminary data.</text>
</comment>
<sequence>MSDEASPGATTMVPLTEVEPARSESIVETEEKEAENSTASISDGSAGVQMKKEVATGDAHVESTEDRFTSHKQSASDGVAQDIASPAEEDTKMTEADEQDNTAPYSTATADIPTDSPLPAAKSKGGNRRKSSGVPEHKGKKLNKKASSAKITHTDAKPGDYFYVRLKGYPLWPAIVCDDSMLPSTLLKSRPVTAASADGTYREDYADGGAKVKDRTFPVMYLHTNEFGWIPNYDLVDLDFETVANVNSSMRKDLAAARTLAGEQNDLNYFKGILKQFLAEREADRAAKDKAKADEKAAKKLKEAEKVLNVEKAAKKKATPKKEKKSVKNMVEQDEDDDTAMLDAGGPESDEAEASSESKGKKRKAEDVRNFPEVADFVLTKFETPQGGDSVKKPRTTIKLNTKKTSNGTSNPKTPKETNSKVVKPKKPKATPKTADAFTPKEPELSAEDKRAKKEKEILFLRHKLQKGLLSRDQVPKEDEMKQMGEFISKLEGYVDLEVSIIRATKINKVLKAILKLATLPNNDEFKIKTRSQGLLDEWNKLLASDTTPSAAATPAANGSTGKNKSEANPEVRFEAEDLKVSSVDAANGKKESTTKGYSDEKAGQEVDHEAEMKAEGKSDDEVETISEKKADSSKPSVEEPSALQDVPNESETALANEIEKVIPTHIQCNFLNPKYQS</sequence>
<accession>A0AAD9SZZ4</accession>
<dbReference type="PANTHER" id="PTHR22910:SF6">
    <property type="entry name" value="PROTEIN MGARP"/>
    <property type="match status" value="1"/>
</dbReference>
<dbReference type="AlphaFoldDB" id="A0AAD9SZZ4"/>
<feature type="region of interest" description="Disordered" evidence="1">
    <location>
        <begin position="548"/>
        <end position="650"/>
    </location>
</feature>
<evidence type="ECO:0000313" key="4">
    <source>
        <dbReference type="Proteomes" id="UP001285354"/>
    </source>
</evidence>
<feature type="compositionally biased region" description="Basic and acidic residues" evidence="1">
    <location>
        <begin position="564"/>
        <end position="580"/>
    </location>
</feature>
<evidence type="ECO:0000259" key="2">
    <source>
        <dbReference type="PROSITE" id="PS50812"/>
    </source>
</evidence>
<protein>
    <recommendedName>
        <fullName evidence="2">PWWP domain-containing protein</fullName>
    </recommendedName>
</protein>
<feature type="compositionally biased region" description="Low complexity" evidence="1">
    <location>
        <begin position="548"/>
        <end position="557"/>
    </location>
</feature>
<proteinExistence type="predicted"/>
<gene>
    <name evidence="3" type="ORF">QTJ16_003886</name>
</gene>
<reference evidence="3" key="1">
    <citation type="submission" date="2023-06" db="EMBL/GenBank/DDBJ databases">
        <title>Draft genome of Marssonina rosae.</title>
        <authorList>
            <person name="Cheng Q."/>
        </authorList>
    </citation>
    <scope>NUCLEOTIDE SEQUENCE</scope>
    <source>
        <strain evidence="3">R4</strain>
    </source>
</reference>
<feature type="compositionally biased region" description="Basic and acidic residues" evidence="1">
    <location>
        <begin position="356"/>
        <end position="370"/>
    </location>
</feature>
<feature type="compositionally biased region" description="Basic and acidic residues" evidence="1">
    <location>
        <begin position="50"/>
        <end position="69"/>
    </location>
</feature>
<feature type="compositionally biased region" description="Basic and acidic residues" evidence="1">
    <location>
        <begin position="439"/>
        <end position="451"/>
    </location>
</feature>
<dbReference type="SUPFAM" id="SSF63748">
    <property type="entry name" value="Tudor/PWWP/MBT"/>
    <property type="match status" value="1"/>
</dbReference>
<keyword evidence="4" id="KW-1185">Reference proteome</keyword>
<feature type="region of interest" description="Disordered" evidence="1">
    <location>
        <begin position="314"/>
        <end position="451"/>
    </location>
</feature>
<organism evidence="3 4">
    <name type="scientific">Diplocarpon rosae</name>
    <dbReference type="NCBI Taxonomy" id="946125"/>
    <lineage>
        <taxon>Eukaryota</taxon>
        <taxon>Fungi</taxon>
        <taxon>Dikarya</taxon>
        <taxon>Ascomycota</taxon>
        <taxon>Pezizomycotina</taxon>
        <taxon>Leotiomycetes</taxon>
        <taxon>Helotiales</taxon>
        <taxon>Drepanopezizaceae</taxon>
        <taxon>Diplocarpon</taxon>
    </lineage>
</organism>
<name>A0AAD9SZZ4_9HELO</name>